<sequence length="434" mass="48063">MRDLNRRTLLIAAASMAGAGTLAGCSGVGGGGGGGGDDASGSVRYAFWGNNVRLENYQDAFDRMMEINSDVTLETEFAEYNAFQERMTTQMAAGNVADIFWIPSASVMSYYANDLYRPLSGISSLDLSDFSEQDLRDFELAGELNTMPHGIFVPVLRSNVTLAEEDGVTIPANWTWDELAEFARDYTANSADGRFALPYNASHDLTFEAWLRQHGEQLWTEDGQIGFSEDGLASWVDWWEKLRADGVTPELGEQDGVEPSWEDVGNRTLMWTGNSNHIVDDATTFPDQEFALHHMPEAADAPDGHQFLYFPRMAIYQGVSDEQAELAGEVVSFCTSNSEIHEYVGLTMGAPVSPRVTEEVREFASDYELQMLDVVTADREIERTPRYEAPPGTNTWRTEMTRMLERVTLGDVSVSQGATDLIAEINRGIERAAD</sequence>
<dbReference type="RefSeq" id="WP_193495774.1">
    <property type="nucleotide sequence ID" value="NZ_CP063169.1"/>
</dbReference>
<keyword evidence="3" id="KW-1185">Reference proteome</keyword>
<organism evidence="2 3">
    <name type="scientific">Ruania alkalisoli</name>
    <dbReference type="NCBI Taxonomy" id="2779775"/>
    <lineage>
        <taxon>Bacteria</taxon>
        <taxon>Bacillati</taxon>
        <taxon>Actinomycetota</taxon>
        <taxon>Actinomycetes</taxon>
        <taxon>Micrococcales</taxon>
        <taxon>Ruaniaceae</taxon>
        <taxon>Ruania</taxon>
    </lineage>
</organism>
<evidence type="ECO:0000256" key="1">
    <source>
        <dbReference type="SAM" id="SignalP"/>
    </source>
</evidence>
<dbReference type="PANTHER" id="PTHR43649">
    <property type="entry name" value="ARABINOSE-BINDING PROTEIN-RELATED"/>
    <property type="match status" value="1"/>
</dbReference>
<dbReference type="KEGG" id="halt:IM660_11950"/>
<dbReference type="Proteomes" id="UP000593758">
    <property type="component" value="Chromosome"/>
</dbReference>
<gene>
    <name evidence="2" type="ORF">IM660_11950</name>
</gene>
<reference evidence="2" key="1">
    <citation type="submission" date="2020-10" db="EMBL/GenBank/DDBJ databases">
        <title>Haloactinobacterium sp. RN3S43, a bacterium isolated from saline soil.</title>
        <authorList>
            <person name="Sun J.-Q."/>
        </authorList>
    </citation>
    <scope>NUCLEOTIDE SEQUENCE [LARGE SCALE GENOMIC DNA]</scope>
    <source>
        <strain evidence="2">RN3S43</strain>
    </source>
</reference>
<dbReference type="InterPro" id="IPR050490">
    <property type="entry name" value="Bact_solute-bd_prot1"/>
</dbReference>
<dbReference type="AlphaFoldDB" id="A0A7M1SPD7"/>
<dbReference type="PROSITE" id="PS51257">
    <property type="entry name" value="PROKAR_LIPOPROTEIN"/>
    <property type="match status" value="1"/>
</dbReference>
<dbReference type="PANTHER" id="PTHR43649:SF30">
    <property type="entry name" value="ABC TRANSPORTER SUBSTRATE-BINDING PROTEIN"/>
    <property type="match status" value="1"/>
</dbReference>
<name>A0A7M1SPD7_9MICO</name>
<accession>A0A7M1SPD7</accession>
<evidence type="ECO:0000313" key="3">
    <source>
        <dbReference type="Proteomes" id="UP000593758"/>
    </source>
</evidence>
<dbReference type="Pfam" id="PF13416">
    <property type="entry name" value="SBP_bac_8"/>
    <property type="match status" value="1"/>
</dbReference>
<dbReference type="SUPFAM" id="SSF53850">
    <property type="entry name" value="Periplasmic binding protein-like II"/>
    <property type="match status" value="1"/>
</dbReference>
<dbReference type="InterPro" id="IPR006059">
    <property type="entry name" value="SBP"/>
</dbReference>
<proteinExistence type="predicted"/>
<dbReference type="Gene3D" id="3.40.190.10">
    <property type="entry name" value="Periplasmic binding protein-like II"/>
    <property type="match status" value="2"/>
</dbReference>
<feature type="signal peptide" evidence="1">
    <location>
        <begin position="1"/>
        <end position="19"/>
    </location>
</feature>
<evidence type="ECO:0000313" key="2">
    <source>
        <dbReference type="EMBL" id="QOR69408.1"/>
    </source>
</evidence>
<feature type="chain" id="PRO_5032664541" evidence="1">
    <location>
        <begin position="20"/>
        <end position="434"/>
    </location>
</feature>
<dbReference type="EMBL" id="CP063169">
    <property type="protein sequence ID" value="QOR69408.1"/>
    <property type="molecule type" value="Genomic_DNA"/>
</dbReference>
<keyword evidence="1" id="KW-0732">Signal</keyword>
<protein>
    <submittedName>
        <fullName evidence="2">Extracellular solute-binding protein</fullName>
    </submittedName>
</protein>